<protein>
    <submittedName>
        <fullName evidence="3">Putative amidase</fullName>
    </submittedName>
</protein>
<sequence>MFLFTLVLFGVSLVLASAETNSTNPFPVLPCHGIDMKDVTVSTLQSHLASGRLTSVQLCQCYIDRISLTNPYLRHVIEVNPDWAPIANDLDIERSRGKVRGPLHGIPILTKDNIATLDKQNTTDGNLALLGSRVKDDAFVVKKLRAAGAVLLGHANESEDADHRAVIDFAEGWSDRGGQCRNVWNGTQSTAGSSTGSAQAVAGHNIPLSVGTETHGSVLHPAGHAGVVGLKPTVGLTSRDGVIPGSHNRDSVGTFARNVKDAAVLLDAMYGVDENDAWSIAQIGKTPDGGYAQFATNSSGLKGAVFGIPYPIWWSTVMAVRAPGNQAKFLRRLRQLEEAGATIVNMTEPLPYAYEIQNAYGWGDAVDTPYWLQSARYLSVDMYTGYTEWLREKITWPNGTDGGLPMENLGDMVVWNQQNNDTTGALGGSYPWKSGQDALIAAVATAGKMDARYWKALHWRQSRSQACINGAHAYRLPNGTAIQLDAVLIPNAGGGLSSSSIASVPDAAQYPGITIPIDVDGFNVPIGLGIWGQAYGEGNLVKWASAMENLFKFNAEFEPKFVNYDSTKIPFDARWDILAARNRSTVWNA</sequence>
<dbReference type="InterPro" id="IPR023631">
    <property type="entry name" value="Amidase_dom"/>
</dbReference>
<comment type="caution">
    <text evidence="3">The sequence shown here is derived from an EMBL/GenBank/DDBJ whole genome shotgun (WGS) entry which is preliminary data.</text>
</comment>
<gene>
    <name evidence="3" type="ORF">HII31_05021</name>
</gene>
<dbReference type="Gene3D" id="3.90.1300.10">
    <property type="entry name" value="Amidase signature (AS) domain"/>
    <property type="match status" value="1"/>
</dbReference>
<dbReference type="Pfam" id="PF01425">
    <property type="entry name" value="Amidase"/>
    <property type="match status" value="1"/>
</dbReference>
<name>A0A8H6VJ92_9PEZI</name>
<evidence type="ECO:0000256" key="1">
    <source>
        <dbReference type="SAM" id="SignalP"/>
    </source>
</evidence>
<dbReference type="PANTHER" id="PTHR42678">
    <property type="entry name" value="AMIDASE"/>
    <property type="match status" value="1"/>
</dbReference>
<feature type="domain" description="Amidase" evidence="2">
    <location>
        <begin position="59"/>
        <end position="353"/>
    </location>
</feature>
<dbReference type="InterPro" id="IPR036928">
    <property type="entry name" value="AS_sf"/>
</dbReference>
<organism evidence="3 4">
    <name type="scientific">Pseudocercospora fuligena</name>
    <dbReference type="NCBI Taxonomy" id="685502"/>
    <lineage>
        <taxon>Eukaryota</taxon>
        <taxon>Fungi</taxon>
        <taxon>Dikarya</taxon>
        <taxon>Ascomycota</taxon>
        <taxon>Pezizomycotina</taxon>
        <taxon>Dothideomycetes</taxon>
        <taxon>Dothideomycetidae</taxon>
        <taxon>Mycosphaerellales</taxon>
        <taxon>Mycosphaerellaceae</taxon>
        <taxon>Pseudocercospora</taxon>
    </lineage>
</organism>
<feature type="signal peptide" evidence="1">
    <location>
        <begin position="1"/>
        <end position="18"/>
    </location>
</feature>
<feature type="chain" id="PRO_5034007914" evidence="1">
    <location>
        <begin position="19"/>
        <end position="589"/>
    </location>
</feature>
<dbReference type="Proteomes" id="UP000660729">
    <property type="component" value="Unassembled WGS sequence"/>
</dbReference>
<evidence type="ECO:0000313" key="4">
    <source>
        <dbReference type="Proteomes" id="UP000660729"/>
    </source>
</evidence>
<evidence type="ECO:0000259" key="2">
    <source>
        <dbReference type="Pfam" id="PF01425"/>
    </source>
</evidence>
<proteinExistence type="predicted"/>
<dbReference type="OrthoDB" id="566138at2759"/>
<keyword evidence="4" id="KW-1185">Reference proteome</keyword>
<dbReference type="PANTHER" id="PTHR42678:SF37">
    <property type="entry name" value="AMIDASE C869.01-RELATED"/>
    <property type="match status" value="1"/>
</dbReference>
<reference evidence="3" key="1">
    <citation type="submission" date="2020-04" db="EMBL/GenBank/DDBJ databases">
        <title>Draft genome resource of the tomato pathogen Pseudocercospora fuligena.</title>
        <authorList>
            <person name="Zaccaron A."/>
        </authorList>
    </citation>
    <scope>NUCLEOTIDE SEQUENCE</scope>
    <source>
        <strain evidence="3">PF001</strain>
    </source>
</reference>
<dbReference type="AlphaFoldDB" id="A0A8H6VJ92"/>
<keyword evidence="1" id="KW-0732">Signal</keyword>
<dbReference type="EMBL" id="JABCIY010000077">
    <property type="protein sequence ID" value="KAF7193675.1"/>
    <property type="molecule type" value="Genomic_DNA"/>
</dbReference>
<accession>A0A8H6VJ92</accession>
<dbReference type="SUPFAM" id="SSF75304">
    <property type="entry name" value="Amidase signature (AS) enzymes"/>
    <property type="match status" value="1"/>
</dbReference>
<evidence type="ECO:0000313" key="3">
    <source>
        <dbReference type="EMBL" id="KAF7193675.1"/>
    </source>
</evidence>